<keyword evidence="3" id="KW-1185">Reference proteome</keyword>
<evidence type="ECO:0000256" key="1">
    <source>
        <dbReference type="SAM" id="MobiDB-lite"/>
    </source>
</evidence>
<dbReference type="OrthoDB" id="2647594at2759"/>
<accession>A0A4S8MJH4</accession>
<sequence length="249" mass="27694">MTLSEEVQEFLSFLTPHHPTEQLLQNSLSSPGIKTNHHCYHPLLTRSSGNPEGRFRNTLASRPVKVWSSPEGLCLRARRGSSNLEKMMTPRKANFWLSRVDEGRVWAVVSQKDTLLRLGRDAVVAYQLGARTVTFANPSAYYSLFTQIPDALRADPDHCSVSRLANTDGVKRMVIYNADESDPSARYATTSSQGMVTSMKMGSFVGDTIAKELFIQSEKPLLLELETEVEAEDEGADVDTDAAEVERRA</sequence>
<protein>
    <submittedName>
        <fullName evidence="2">Uncharacterized protein</fullName>
    </submittedName>
</protein>
<evidence type="ECO:0000313" key="3">
    <source>
        <dbReference type="Proteomes" id="UP000297245"/>
    </source>
</evidence>
<name>A0A4S8MJH4_DENBC</name>
<reference evidence="2 3" key="1">
    <citation type="journal article" date="2019" name="Nat. Ecol. Evol.">
        <title>Megaphylogeny resolves global patterns of mushroom evolution.</title>
        <authorList>
            <person name="Varga T."/>
            <person name="Krizsan K."/>
            <person name="Foldi C."/>
            <person name="Dima B."/>
            <person name="Sanchez-Garcia M."/>
            <person name="Sanchez-Ramirez S."/>
            <person name="Szollosi G.J."/>
            <person name="Szarkandi J.G."/>
            <person name="Papp V."/>
            <person name="Albert L."/>
            <person name="Andreopoulos W."/>
            <person name="Angelini C."/>
            <person name="Antonin V."/>
            <person name="Barry K.W."/>
            <person name="Bougher N.L."/>
            <person name="Buchanan P."/>
            <person name="Buyck B."/>
            <person name="Bense V."/>
            <person name="Catcheside P."/>
            <person name="Chovatia M."/>
            <person name="Cooper J."/>
            <person name="Damon W."/>
            <person name="Desjardin D."/>
            <person name="Finy P."/>
            <person name="Geml J."/>
            <person name="Haridas S."/>
            <person name="Hughes K."/>
            <person name="Justo A."/>
            <person name="Karasinski D."/>
            <person name="Kautmanova I."/>
            <person name="Kiss B."/>
            <person name="Kocsube S."/>
            <person name="Kotiranta H."/>
            <person name="LaButti K.M."/>
            <person name="Lechner B.E."/>
            <person name="Liimatainen K."/>
            <person name="Lipzen A."/>
            <person name="Lukacs Z."/>
            <person name="Mihaltcheva S."/>
            <person name="Morgado L.N."/>
            <person name="Niskanen T."/>
            <person name="Noordeloos M.E."/>
            <person name="Ohm R.A."/>
            <person name="Ortiz-Santana B."/>
            <person name="Ovrebo C."/>
            <person name="Racz N."/>
            <person name="Riley R."/>
            <person name="Savchenko A."/>
            <person name="Shiryaev A."/>
            <person name="Soop K."/>
            <person name="Spirin V."/>
            <person name="Szebenyi C."/>
            <person name="Tomsovsky M."/>
            <person name="Tulloss R.E."/>
            <person name="Uehling J."/>
            <person name="Grigoriev I.V."/>
            <person name="Vagvolgyi C."/>
            <person name="Papp T."/>
            <person name="Martin F.M."/>
            <person name="Miettinen O."/>
            <person name="Hibbett D.S."/>
            <person name="Nagy L.G."/>
        </authorList>
    </citation>
    <scope>NUCLEOTIDE SEQUENCE [LARGE SCALE GENOMIC DNA]</scope>
    <source>
        <strain evidence="2 3">CBS 962.96</strain>
    </source>
</reference>
<feature type="compositionally biased region" description="Acidic residues" evidence="1">
    <location>
        <begin position="228"/>
        <end position="243"/>
    </location>
</feature>
<dbReference type="AlphaFoldDB" id="A0A4S8MJH4"/>
<organism evidence="2 3">
    <name type="scientific">Dendrothele bispora (strain CBS 962.96)</name>
    <dbReference type="NCBI Taxonomy" id="1314807"/>
    <lineage>
        <taxon>Eukaryota</taxon>
        <taxon>Fungi</taxon>
        <taxon>Dikarya</taxon>
        <taxon>Basidiomycota</taxon>
        <taxon>Agaricomycotina</taxon>
        <taxon>Agaricomycetes</taxon>
        <taxon>Agaricomycetidae</taxon>
        <taxon>Agaricales</taxon>
        <taxon>Agaricales incertae sedis</taxon>
        <taxon>Dendrothele</taxon>
    </lineage>
</organism>
<feature type="region of interest" description="Disordered" evidence="1">
    <location>
        <begin position="228"/>
        <end position="249"/>
    </location>
</feature>
<dbReference type="Proteomes" id="UP000297245">
    <property type="component" value="Unassembled WGS sequence"/>
</dbReference>
<dbReference type="EMBL" id="ML179072">
    <property type="protein sequence ID" value="THV02895.1"/>
    <property type="molecule type" value="Genomic_DNA"/>
</dbReference>
<gene>
    <name evidence="2" type="ORF">K435DRAFT_852329</name>
</gene>
<evidence type="ECO:0000313" key="2">
    <source>
        <dbReference type="EMBL" id="THV02895.1"/>
    </source>
</evidence>
<proteinExistence type="predicted"/>